<dbReference type="Proteomes" id="UP001530377">
    <property type="component" value="Unassembled WGS sequence"/>
</dbReference>
<name>A0ABD3SH15_9STRA</name>
<protein>
    <submittedName>
        <fullName evidence="2">Uncharacterized protein</fullName>
    </submittedName>
</protein>
<evidence type="ECO:0000313" key="3">
    <source>
        <dbReference type="Proteomes" id="UP001530377"/>
    </source>
</evidence>
<dbReference type="EMBL" id="JALLPB020000027">
    <property type="protein sequence ID" value="KAL3823869.1"/>
    <property type="molecule type" value="Genomic_DNA"/>
</dbReference>
<comment type="caution">
    <text evidence="2">The sequence shown here is derived from an EMBL/GenBank/DDBJ whole genome shotgun (WGS) entry which is preliminary data.</text>
</comment>
<dbReference type="InterPro" id="IPR029044">
    <property type="entry name" value="Nucleotide-diphossugar_trans"/>
</dbReference>
<gene>
    <name evidence="2" type="ORF">ACHAXA_005451</name>
</gene>
<dbReference type="AlphaFoldDB" id="A0ABD3SH15"/>
<dbReference type="SUPFAM" id="SSF53448">
    <property type="entry name" value="Nucleotide-diphospho-sugar transferases"/>
    <property type="match status" value="1"/>
</dbReference>
<keyword evidence="3" id="KW-1185">Reference proteome</keyword>
<organism evidence="2 3">
    <name type="scientific">Cyclostephanos tholiformis</name>
    <dbReference type="NCBI Taxonomy" id="382380"/>
    <lineage>
        <taxon>Eukaryota</taxon>
        <taxon>Sar</taxon>
        <taxon>Stramenopiles</taxon>
        <taxon>Ochrophyta</taxon>
        <taxon>Bacillariophyta</taxon>
        <taxon>Coscinodiscophyceae</taxon>
        <taxon>Thalassiosirophycidae</taxon>
        <taxon>Stephanodiscales</taxon>
        <taxon>Stephanodiscaceae</taxon>
        <taxon>Cyclostephanos</taxon>
    </lineage>
</organism>
<sequence>MLRKRHSEHTSLSSITTSTSVVISSMSSNGNVGGGGAKYHASSGGNGGNGVLMRSRSSLSSSSSSSLSSSTTSSSMSMSMSSMGLSNFRRSHHSTGNFIPSMSSSTHLPSSMSVVRQGTIEDGRMMTHQHYIHRAVVTAFMTATSMLLDSPLVKRTSTRMKILTRRIYRYNEVALTRYPTYERACRYVMPRMRSRCVFARIVLGDMLRLLRLIATELHSAIRSTTCAHRAAVIFVTFACVSIRIYYVDMPSWKYEEEWKRWESTVRESISGMLPPSLPPDGRTRDWSYYVVDDRDRRWTAFSPRSPRGDGGVLDRGDNASEYAVPIPDYAEMGRTREVLASRLRDAAMRSCDEQRRRPRRKYDREDGLDRVGGRSLPVIGITVANDTPENRYLRRLLYTIDANIVGSIVITWYDEMTESQLMRDDGTSLSHDVIGGALGEFISRRGYVEVKWDAEEVGTMTSSSGGGGGDDVFVAAGKGGVEITRVVRLADAKSMKLMSRMAQVRQFWGIDPRADRYAPTNDVGDACVNELVILRFPTNLGFSSGVNNALMIHPRAPHWLIANYDIAYPPDVLGVMGIELERAREEWRDLAVHTFGYIYGRGKIENPWSNFVMTSCAVAHVGVWDENIFPAYYEDDDYRDRIRYVLGEWIDVIGDSDRYNDAPLQFMNDSHLIRYMTDRNVSVAHGPLDADTMKKVHDEEEAIEREESRFLVRLRSSIAKLRAGKGRPDDRPGNPLHYESLRWSTVKEVSDAGGYFRCKHGALPDAGEHGEDPLRYFGWHERFLVPFVNRTRVARLREYTSRPNETVVVDTRIEKRDRRRRTRNDGAVTAEGAPSPWAAWTFNATRRHCVHEAVNVLLSIPSAEARTKLTRRFRDSCSVC</sequence>
<evidence type="ECO:0000313" key="2">
    <source>
        <dbReference type="EMBL" id="KAL3823869.1"/>
    </source>
</evidence>
<reference evidence="2 3" key="1">
    <citation type="submission" date="2024-10" db="EMBL/GenBank/DDBJ databases">
        <title>Updated reference genomes for cyclostephanoid diatoms.</title>
        <authorList>
            <person name="Roberts W.R."/>
            <person name="Alverson A.J."/>
        </authorList>
    </citation>
    <scope>NUCLEOTIDE SEQUENCE [LARGE SCALE GENOMIC DNA]</scope>
    <source>
        <strain evidence="2 3">AJA228-03</strain>
    </source>
</reference>
<proteinExistence type="predicted"/>
<evidence type="ECO:0000256" key="1">
    <source>
        <dbReference type="SAM" id="MobiDB-lite"/>
    </source>
</evidence>
<feature type="region of interest" description="Disordered" evidence="1">
    <location>
        <begin position="37"/>
        <end position="86"/>
    </location>
</feature>
<feature type="compositionally biased region" description="Low complexity" evidence="1">
    <location>
        <begin position="53"/>
        <end position="83"/>
    </location>
</feature>
<accession>A0ABD3SH15</accession>